<dbReference type="GO" id="GO:0009432">
    <property type="term" value="P:SOS response"/>
    <property type="evidence" value="ECO:0007669"/>
    <property type="project" value="UniProtKB-KW"/>
</dbReference>
<reference evidence="8" key="1">
    <citation type="journal article" date="2019" name="Int. J. Syst. Evol. Microbiol.">
        <title>The Global Catalogue of Microorganisms (GCM) 10K type strain sequencing project: providing services to taxonomists for standard genome sequencing and annotation.</title>
        <authorList>
            <consortium name="The Broad Institute Genomics Platform"/>
            <consortium name="The Broad Institute Genome Sequencing Center for Infectious Disease"/>
            <person name="Wu L."/>
            <person name="Ma J."/>
        </authorList>
    </citation>
    <scope>NUCLEOTIDE SEQUENCE [LARGE SCALE GENOMIC DNA]</scope>
    <source>
        <strain evidence="8">CCM 2767</strain>
    </source>
</reference>
<dbReference type="PANTHER" id="PTHR11076">
    <property type="entry name" value="DNA REPAIR POLYMERASE UMUC / TRANSFERASE FAMILY MEMBER"/>
    <property type="match status" value="1"/>
</dbReference>
<comment type="similarity">
    <text evidence="1">Belongs to the DNA polymerase type-Y family.</text>
</comment>
<dbReference type="SUPFAM" id="SSF56672">
    <property type="entry name" value="DNA/RNA polymerases"/>
    <property type="match status" value="1"/>
</dbReference>
<dbReference type="InterPro" id="IPR043502">
    <property type="entry name" value="DNA/RNA_pol_sf"/>
</dbReference>
<dbReference type="PANTHER" id="PTHR11076:SF34">
    <property type="entry name" value="PROTEIN UMUC"/>
    <property type="match status" value="1"/>
</dbReference>
<protein>
    <submittedName>
        <fullName evidence="7">DNA polymerase V subunit UmuC</fullName>
    </submittedName>
</protein>
<dbReference type="Gene3D" id="3.30.70.270">
    <property type="match status" value="1"/>
</dbReference>
<dbReference type="InterPro" id="IPR050116">
    <property type="entry name" value="DNA_polymerase-Y"/>
</dbReference>
<evidence type="ECO:0000256" key="4">
    <source>
        <dbReference type="ARBA" id="ARBA00023204"/>
    </source>
</evidence>
<dbReference type="InterPro" id="IPR043128">
    <property type="entry name" value="Rev_trsase/Diguanyl_cyclase"/>
</dbReference>
<dbReference type="InterPro" id="IPR017961">
    <property type="entry name" value="DNA_pol_Y-fam_little_finger"/>
</dbReference>
<dbReference type="RefSeq" id="WP_188379622.1">
    <property type="nucleotide sequence ID" value="NZ_BMDI01000001.1"/>
</dbReference>
<proteinExistence type="inferred from homology"/>
<keyword evidence="4" id="KW-0234">DNA repair</keyword>
<evidence type="ECO:0000256" key="2">
    <source>
        <dbReference type="ARBA" id="ARBA00022763"/>
    </source>
</evidence>
<keyword evidence="5" id="KW-0742">SOS response</keyword>
<evidence type="ECO:0000259" key="6">
    <source>
        <dbReference type="PROSITE" id="PS50173"/>
    </source>
</evidence>
<dbReference type="CDD" id="cd01700">
    <property type="entry name" value="PolY_Pol_V_umuC"/>
    <property type="match status" value="1"/>
</dbReference>
<dbReference type="Gene3D" id="3.40.1170.60">
    <property type="match status" value="1"/>
</dbReference>
<accession>A0A8J3AKX0</accession>
<evidence type="ECO:0000256" key="5">
    <source>
        <dbReference type="ARBA" id="ARBA00023236"/>
    </source>
</evidence>
<dbReference type="NCBIfam" id="NF002955">
    <property type="entry name" value="PRK03609.1"/>
    <property type="match status" value="1"/>
</dbReference>
<dbReference type="GO" id="GO:0003887">
    <property type="term" value="F:DNA-directed DNA polymerase activity"/>
    <property type="evidence" value="ECO:0007669"/>
    <property type="project" value="TreeGrafter"/>
</dbReference>
<keyword evidence="2" id="KW-0227">DNA damage</keyword>
<dbReference type="Proteomes" id="UP000642180">
    <property type="component" value="Unassembled WGS sequence"/>
</dbReference>
<keyword evidence="8" id="KW-1185">Reference proteome</keyword>
<dbReference type="AlphaFoldDB" id="A0A8J3AKX0"/>
<evidence type="ECO:0000256" key="1">
    <source>
        <dbReference type="ARBA" id="ARBA00010945"/>
    </source>
</evidence>
<dbReference type="GO" id="GO:0042276">
    <property type="term" value="P:error-prone translesion synthesis"/>
    <property type="evidence" value="ECO:0007669"/>
    <property type="project" value="TreeGrafter"/>
</dbReference>
<dbReference type="InterPro" id="IPR001126">
    <property type="entry name" value="UmuC"/>
</dbReference>
<sequence>MFALVDVNNFYVSCERVFDPKLVGRPVVVLSNNDGCAVARSNEVKALGVKMGAPWFQMADLAKKHGIVALSSNYTLYGDMSDRVMQILKSYVPNVEVYSIDESFLQLDGLTSVYPCFTDLGQQIRGRVLQWTGLPVCVGMAPSKTLAKLANHLAKKNPEFDGVCDLTAMSLADIDRYFSKLDVAEVWGIGRRLCVQLIDLGIETVQDLRNADPKRLRERFGVVMERTVNELQGVSCLALEEVTPPRKQIVSSRSFGQMVTTFNELRESVSTYMTSAAEKLRGQDSVCNLVHVFVETNRFREDHKQYNASMTVPLTEATNDTRRLIAAATFGLKQIYRPGFQYKKAGVILMELQPAAVRQQLLFKEEDPRSAKLMQTLDALNGQFGRNTLFMGSSGIQHRWSAKFESKTPRYTTDWSELPTVN</sequence>
<organism evidence="7 8">
    <name type="scientific">Oxalicibacterium faecigallinarum</name>
    <dbReference type="NCBI Taxonomy" id="573741"/>
    <lineage>
        <taxon>Bacteria</taxon>
        <taxon>Pseudomonadati</taxon>
        <taxon>Pseudomonadota</taxon>
        <taxon>Betaproteobacteria</taxon>
        <taxon>Burkholderiales</taxon>
        <taxon>Oxalobacteraceae</taxon>
        <taxon>Oxalicibacterium</taxon>
    </lineage>
</organism>
<evidence type="ECO:0000313" key="7">
    <source>
        <dbReference type="EMBL" id="GGI16482.1"/>
    </source>
</evidence>
<dbReference type="Pfam" id="PF11799">
    <property type="entry name" value="IMS_C"/>
    <property type="match status" value="1"/>
</dbReference>
<dbReference type="Gene3D" id="1.10.150.20">
    <property type="entry name" value="5' to 3' exonuclease, C-terminal subdomain"/>
    <property type="match status" value="1"/>
</dbReference>
<dbReference type="EMBL" id="BMDI01000001">
    <property type="protein sequence ID" value="GGI16482.1"/>
    <property type="molecule type" value="Genomic_DNA"/>
</dbReference>
<dbReference type="GO" id="GO:0005829">
    <property type="term" value="C:cytosol"/>
    <property type="evidence" value="ECO:0007669"/>
    <property type="project" value="TreeGrafter"/>
</dbReference>
<dbReference type="GO" id="GO:0006281">
    <property type="term" value="P:DNA repair"/>
    <property type="evidence" value="ECO:0007669"/>
    <property type="project" value="UniProtKB-KW"/>
</dbReference>
<keyword evidence="3" id="KW-0741">SOS mutagenesis</keyword>
<name>A0A8J3AKX0_9BURK</name>
<gene>
    <name evidence="7" type="primary">umuC</name>
    <name evidence="7" type="ORF">GCM10008066_04180</name>
</gene>
<evidence type="ECO:0000313" key="8">
    <source>
        <dbReference type="Proteomes" id="UP000642180"/>
    </source>
</evidence>
<dbReference type="PROSITE" id="PS50173">
    <property type="entry name" value="UMUC"/>
    <property type="match status" value="1"/>
</dbReference>
<dbReference type="InterPro" id="IPR025188">
    <property type="entry name" value="DUF4113"/>
</dbReference>
<dbReference type="Pfam" id="PF13438">
    <property type="entry name" value="DUF4113"/>
    <property type="match status" value="1"/>
</dbReference>
<feature type="domain" description="UmuC" evidence="6">
    <location>
        <begin position="2"/>
        <end position="190"/>
    </location>
</feature>
<comment type="caution">
    <text evidence="7">The sequence shown here is derived from an EMBL/GenBank/DDBJ whole genome shotgun (WGS) entry which is preliminary data.</text>
</comment>
<evidence type="ECO:0000256" key="3">
    <source>
        <dbReference type="ARBA" id="ARBA00023199"/>
    </source>
</evidence>
<dbReference type="GO" id="GO:0003684">
    <property type="term" value="F:damaged DNA binding"/>
    <property type="evidence" value="ECO:0007669"/>
    <property type="project" value="InterPro"/>
</dbReference>
<dbReference type="Pfam" id="PF00817">
    <property type="entry name" value="IMS"/>
    <property type="match status" value="1"/>
</dbReference>